<evidence type="ECO:0000313" key="1">
    <source>
        <dbReference type="EMBL" id="ASF00061.1"/>
    </source>
</evidence>
<name>A0A218MLC1_9VIRU</name>
<dbReference type="EMBL" id="KY052812">
    <property type="protein sequence ID" value="ASF00061.1"/>
    <property type="molecule type" value="Genomic_DNA"/>
</dbReference>
<sequence>MYKVLKEAKIKAKYEGETFVLLDGFYFENEVYERQSNGKGELVNRGCKRILPIKYTPDFIGTDFIIETKGRANESFPMRWKLFKRLVMNQFPNVTLYKPQNQKECDKVIEIILEKRNK</sequence>
<protein>
    <recommendedName>
        <fullName evidence="2">DUF1064 domain-containing protein</fullName>
    </recommendedName>
</protein>
<organism evidence="1">
    <name type="scientific">uncultured virus</name>
    <dbReference type="NCBI Taxonomy" id="340016"/>
    <lineage>
        <taxon>Viruses</taxon>
        <taxon>environmental samples</taxon>
    </lineage>
</organism>
<reference evidence="1" key="2">
    <citation type="journal article" date="2017" name="Nat. Commun.">
        <title>Single-virus genomics reveals hidden cosmopolitan and abundant viruses.</title>
        <authorList>
            <person name="Martinez-Hernandez F."/>
            <person name="Fornas O."/>
            <person name="Lluesma Gomez M."/>
            <person name="Bolduc B."/>
            <person name="de la Cruz Pena M.J."/>
            <person name="Martinez J.M."/>
            <person name="Anton J."/>
            <person name="Gasol J.M."/>
            <person name="Rosselli R."/>
            <person name="Rodriguez-Valera F."/>
            <person name="Sullivan M.B."/>
            <person name="Acinas S.G."/>
            <person name="Martinez-Garcia M."/>
        </authorList>
    </citation>
    <scope>NUCLEOTIDE SEQUENCE</scope>
</reference>
<evidence type="ECO:0008006" key="2">
    <source>
        <dbReference type="Google" id="ProtNLM"/>
    </source>
</evidence>
<dbReference type="Gene3D" id="3.40.91.30">
    <property type="match status" value="1"/>
</dbReference>
<proteinExistence type="predicted"/>
<reference evidence="1" key="1">
    <citation type="submission" date="2016-10" db="EMBL/GenBank/DDBJ databases">
        <authorList>
            <person name="Varghese N."/>
        </authorList>
    </citation>
    <scope>NUCLEOTIDE SEQUENCE</scope>
</reference>
<accession>A0A218MLC1</accession>